<reference evidence="2" key="1">
    <citation type="journal article" date="2013" name="Nat. Commun.">
        <title>Whole-genome sequencing of Oryza brachyantha reveals mechanisms underlying Oryza genome evolution.</title>
        <authorList>
            <person name="Chen J."/>
            <person name="Huang Q."/>
            <person name="Gao D."/>
            <person name="Wang J."/>
            <person name="Lang Y."/>
            <person name="Liu T."/>
            <person name="Li B."/>
            <person name="Bai Z."/>
            <person name="Luis Goicoechea J."/>
            <person name="Liang C."/>
            <person name="Chen C."/>
            <person name="Zhang W."/>
            <person name="Sun S."/>
            <person name="Liao Y."/>
            <person name="Zhang X."/>
            <person name="Yang L."/>
            <person name="Song C."/>
            <person name="Wang M."/>
            <person name="Shi J."/>
            <person name="Liu G."/>
            <person name="Liu J."/>
            <person name="Zhou H."/>
            <person name="Zhou W."/>
            <person name="Yu Q."/>
            <person name="An N."/>
            <person name="Chen Y."/>
            <person name="Cai Q."/>
            <person name="Wang B."/>
            <person name="Liu B."/>
            <person name="Min J."/>
            <person name="Huang Y."/>
            <person name="Wu H."/>
            <person name="Li Z."/>
            <person name="Zhang Y."/>
            <person name="Yin Y."/>
            <person name="Song W."/>
            <person name="Jiang J."/>
            <person name="Jackson S.A."/>
            <person name="Wing R.A."/>
            <person name="Wang J."/>
            <person name="Chen M."/>
        </authorList>
    </citation>
    <scope>NUCLEOTIDE SEQUENCE [LARGE SCALE GENOMIC DNA]</scope>
    <source>
        <strain evidence="2">cv. IRGC 101232</strain>
    </source>
</reference>
<proteinExistence type="predicted"/>
<dbReference type="AlphaFoldDB" id="J3M6W9"/>
<protein>
    <submittedName>
        <fullName evidence="2">Uncharacterized protein</fullName>
    </submittedName>
</protein>
<feature type="region of interest" description="Disordered" evidence="1">
    <location>
        <begin position="118"/>
        <end position="145"/>
    </location>
</feature>
<dbReference type="STRING" id="4533.J3M6W9"/>
<sequence>MEVEMMEDDVFFAELSKRISLLITDDDESTDFGAGHFPGARAAAAAAPIPFKRKQKDVGDVYSWSISGFSLAHVPMGASMVAPPAYTLYHHAASYNSIGAGGDSAAVRAWQQQQCGSKGTGVFIPRSSPGSVHPKKKGKSKGNVHKAKMWQGSGIYHVRNRRSGFRQQAVSKKNDSCGHHDQLPFGSAKLAEEILGNVQGVPQPRHS</sequence>
<organism evidence="2">
    <name type="scientific">Oryza brachyantha</name>
    <name type="common">malo sina</name>
    <dbReference type="NCBI Taxonomy" id="4533"/>
    <lineage>
        <taxon>Eukaryota</taxon>
        <taxon>Viridiplantae</taxon>
        <taxon>Streptophyta</taxon>
        <taxon>Embryophyta</taxon>
        <taxon>Tracheophyta</taxon>
        <taxon>Spermatophyta</taxon>
        <taxon>Magnoliopsida</taxon>
        <taxon>Liliopsida</taxon>
        <taxon>Poales</taxon>
        <taxon>Poaceae</taxon>
        <taxon>BOP clade</taxon>
        <taxon>Oryzoideae</taxon>
        <taxon>Oryzeae</taxon>
        <taxon>Oryzinae</taxon>
        <taxon>Oryza</taxon>
    </lineage>
</organism>
<dbReference type="eggNOG" id="ENOG502S4C2">
    <property type="taxonomic scope" value="Eukaryota"/>
</dbReference>
<dbReference type="Proteomes" id="UP000006038">
    <property type="component" value="Chromosome 5"/>
</dbReference>
<dbReference type="PANTHER" id="PTHR34956:SF2">
    <property type="entry name" value="OS05G0397300 PROTEIN"/>
    <property type="match status" value="1"/>
</dbReference>
<evidence type="ECO:0000256" key="1">
    <source>
        <dbReference type="SAM" id="MobiDB-lite"/>
    </source>
</evidence>
<dbReference type="PANTHER" id="PTHR34956">
    <property type="entry name" value="OS05G0397300 PROTEIN"/>
    <property type="match status" value="1"/>
</dbReference>
<keyword evidence="3" id="KW-1185">Reference proteome</keyword>
<dbReference type="Gramene" id="OB05G23430.1">
    <property type="protein sequence ID" value="OB05G23430.1"/>
    <property type="gene ID" value="OB05G23430"/>
</dbReference>
<dbReference type="EnsemblPlants" id="OB05G23430.1">
    <property type="protein sequence ID" value="OB05G23430.1"/>
    <property type="gene ID" value="OB05G23430"/>
</dbReference>
<dbReference type="OMA" id="YNNGAGM"/>
<evidence type="ECO:0000313" key="3">
    <source>
        <dbReference type="Proteomes" id="UP000006038"/>
    </source>
</evidence>
<name>J3M6W9_ORYBR</name>
<feature type="compositionally biased region" description="Basic residues" evidence="1">
    <location>
        <begin position="133"/>
        <end position="145"/>
    </location>
</feature>
<evidence type="ECO:0000313" key="2">
    <source>
        <dbReference type="EnsemblPlants" id="OB05G23430.1"/>
    </source>
</evidence>
<reference evidence="2" key="2">
    <citation type="submission" date="2013-04" db="UniProtKB">
        <authorList>
            <consortium name="EnsemblPlants"/>
        </authorList>
    </citation>
    <scope>IDENTIFICATION</scope>
</reference>
<accession>J3M6W9</accession>
<dbReference type="HOGENOM" id="CLU_1328166_0_0_1"/>